<dbReference type="EMBL" id="CM031822">
    <property type="protein sequence ID" value="KAG6629967.1"/>
    <property type="molecule type" value="Genomic_DNA"/>
</dbReference>
<accession>A0A8T1NM62</accession>
<sequence>MQSVSAGSTCKLLSTTFRTGWAIYLMELEKIFRGDILMDRSLRRLSSREEYYVFIWFL</sequence>
<proteinExistence type="predicted"/>
<keyword evidence="2" id="KW-1185">Reference proteome</keyword>
<comment type="caution">
    <text evidence="1">The sequence shown here is derived from an EMBL/GenBank/DDBJ whole genome shotgun (WGS) entry which is preliminary data.</text>
</comment>
<dbReference type="AlphaFoldDB" id="A0A8T1NM62"/>
<evidence type="ECO:0000313" key="1">
    <source>
        <dbReference type="EMBL" id="KAG6629967.1"/>
    </source>
</evidence>
<organism evidence="1 2">
    <name type="scientific">Carya illinoinensis</name>
    <name type="common">Pecan</name>
    <dbReference type="NCBI Taxonomy" id="32201"/>
    <lineage>
        <taxon>Eukaryota</taxon>
        <taxon>Viridiplantae</taxon>
        <taxon>Streptophyta</taxon>
        <taxon>Embryophyta</taxon>
        <taxon>Tracheophyta</taxon>
        <taxon>Spermatophyta</taxon>
        <taxon>Magnoliopsida</taxon>
        <taxon>eudicotyledons</taxon>
        <taxon>Gunneridae</taxon>
        <taxon>Pentapetalae</taxon>
        <taxon>rosids</taxon>
        <taxon>fabids</taxon>
        <taxon>Fagales</taxon>
        <taxon>Juglandaceae</taxon>
        <taxon>Carya</taxon>
    </lineage>
</organism>
<dbReference type="Proteomes" id="UP000811609">
    <property type="component" value="Chromosome 14"/>
</dbReference>
<protein>
    <submittedName>
        <fullName evidence="1">Uncharacterized protein</fullName>
    </submittedName>
</protein>
<reference evidence="1" key="1">
    <citation type="submission" date="2020-12" db="EMBL/GenBank/DDBJ databases">
        <title>WGS assembly of Carya illinoinensis cv. Pawnee.</title>
        <authorList>
            <person name="Platts A."/>
            <person name="Shu S."/>
            <person name="Wright S."/>
            <person name="Barry K."/>
            <person name="Edger P."/>
            <person name="Pires J.C."/>
            <person name="Schmutz J."/>
        </authorList>
    </citation>
    <scope>NUCLEOTIDE SEQUENCE</scope>
    <source>
        <tissue evidence="1">Leaf</tissue>
    </source>
</reference>
<name>A0A8T1NM62_CARIL</name>
<gene>
    <name evidence="1" type="ORF">CIPAW_14G121600</name>
</gene>
<evidence type="ECO:0000313" key="2">
    <source>
        <dbReference type="Proteomes" id="UP000811609"/>
    </source>
</evidence>